<reference evidence="3 4" key="1">
    <citation type="submission" date="2020-07" db="EMBL/GenBank/DDBJ databases">
        <title>Sequencing the genomes of 1000 actinobacteria strains.</title>
        <authorList>
            <person name="Klenk H.-P."/>
        </authorList>
    </citation>
    <scope>NUCLEOTIDE SEQUENCE [LARGE SCALE GENOMIC DNA]</scope>
    <source>
        <strain evidence="3 4">DSM 40398</strain>
    </source>
</reference>
<dbReference type="Pfam" id="PF04314">
    <property type="entry name" value="PCuAC"/>
    <property type="match status" value="1"/>
</dbReference>
<keyword evidence="2" id="KW-0732">Signal</keyword>
<sequence>MNFAQTARAVLVPAAPVLLASALLAGCSDNPIGTDVSPAAGVAGQVGQVGIRNLFVLGGEGGQTIGQGGSAPVYLTMVNSPSDTESRNASGSAAPRTGTDTLTAVSTPQAASVEIVGGSLQLPAGQDVQVGPAPKIILRGLKQPLQSGQFVPLTLRFQHAGSGSLNAPVQARQGELQSYSPAP</sequence>
<dbReference type="InterPro" id="IPR007410">
    <property type="entry name" value="LpqE-like"/>
</dbReference>
<organism evidence="3 4">
    <name type="scientific">Actinomadura luteofluorescens</name>
    <dbReference type="NCBI Taxonomy" id="46163"/>
    <lineage>
        <taxon>Bacteria</taxon>
        <taxon>Bacillati</taxon>
        <taxon>Actinomycetota</taxon>
        <taxon>Actinomycetes</taxon>
        <taxon>Streptosporangiales</taxon>
        <taxon>Thermomonosporaceae</taxon>
        <taxon>Actinomadura</taxon>
    </lineage>
</organism>
<evidence type="ECO:0000256" key="1">
    <source>
        <dbReference type="SAM" id="MobiDB-lite"/>
    </source>
</evidence>
<dbReference type="AlphaFoldDB" id="A0A7Y9EGZ0"/>
<keyword evidence="4" id="KW-1185">Reference proteome</keyword>
<dbReference type="RefSeq" id="WP_179844627.1">
    <property type="nucleotide sequence ID" value="NZ_JACCBA010000001.1"/>
</dbReference>
<comment type="caution">
    <text evidence="3">The sequence shown here is derived from an EMBL/GenBank/DDBJ whole genome shotgun (WGS) entry which is preliminary data.</text>
</comment>
<dbReference type="InterPro" id="IPR036182">
    <property type="entry name" value="PCuAC_sf"/>
</dbReference>
<evidence type="ECO:0000313" key="3">
    <source>
        <dbReference type="EMBL" id="NYD47568.1"/>
    </source>
</evidence>
<evidence type="ECO:0000313" key="4">
    <source>
        <dbReference type="Proteomes" id="UP000529783"/>
    </source>
</evidence>
<gene>
    <name evidence="3" type="ORF">BJY14_003551</name>
</gene>
<dbReference type="EMBL" id="JACCBA010000001">
    <property type="protein sequence ID" value="NYD47568.1"/>
    <property type="molecule type" value="Genomic_DNA"/>
</dbReference>
<name>A0A7Y9EGZ0_9ACTN</name>
<proteinExistence type="predicted"/>
<accession>A0A7Y9EGZ0</accession>
<feature type="compositionally biased region" description="Polar residues" evidence="1">
    <location>
        <begin position="79"/>
        <end position="91"/>
    </location>
</feature>
<feature type="region of interest" description="Disordered" evidence="1">
    <location>
        <begin position="79"/>
        <end position="100"/>
    </location>
</feature>
<feature type="signal peptide" evidence="2">
    <location>
        <begin position="1"/>
        <end position="25"/>
    </location>
</feature>
<dbReference type="SUPFAM" id="SSF110087">
    <property type="entry name" value="DR1885-like metal-binding protein"/>
    <property type="match status" value="1"/>
</dbReference>
<evidence type="ECO:0000256" key="2">
    <source>
        <dbReference type="SAM" id="SignalP"/>
    </source>
</evidence>
<protein>
    <submittedName>
        <fullName evidence="3">Copper(I)-binding protein/predicted small secreted protein</fullName>
    </submittedName>
</protein>
<dbReference type="Proteomes" id="UP000529783">
    <property type="component" value="Unassembled WGS sequence"/>
</dbReference>
<feature type="chain" id="PRO_5038634472" evidence="2">
    <location>
        <begin position="26"/>
        <end position="183"/>
    </location>
</feature>
<dbReference type="Gene3D" id="2.60.40.1890">
    <property type="entry name" value="PCu(A)C copper chaperone"/>
    <property type="match status" value="1"/>
</dbReference>